<dbReference type="InterPro" id="IPR043128">
    <property type="entry name" value="Rev_trsase/Diguanyl_cyclase"/>
</dbReference>
<dbReference type="Gene3D" id="1.10.3290.10">
    <property type="entry name" value="Fido-like domain"/>
    <property type="match status" value="1"/>
</dbReference>
<dbReference type="Proteomes" id="UP001055804">
    <property type="component" value="Unassembled WGS sequence"/>
</dbReference>
<feature type="domain" description="Fido" evidence="2">
    <location>
        <begin position="212"/>
        <end position="370"/>
    </location>
</feature>
<protein>
    <submittedName>
        <fullName evidence="3">Fic family protein</fullName>
    </submittedName>
</protein>
<dbReference type="Pfam" id="PF02661">
    <property type="entry name" value="Fic"/>
    <property type="match status" value="1"/>
</dbReference>
<comment type="caution">
    <text evidence="3">The sequence shown here is derived from an EMBL/GenBank/DDBJ whole genome shotgun (WGS) entry which is preliminary data.</text>
</comment>
<dbReference type="RefSeq" id="WP_269330756.1">
    <property type="nucleotide sequence ID" value="NZ_JAMZFT010000001.1"/>
</dbReference>
<feature type="active site" evidence="1">
    <location>
        <position position="303"/>
    </location>
</feature>
<accession>A0A9J6PF99</accession>
<keyword evidence="4" id="KW-1185">Reference proteome</keyword>
<evidence type="ECO:0000259" key="2">
    <source>
        <dbReference type="PROSITE" id="PS51459"/>
    </source>
</evidence>
<reference evidence="3" key="1">
    <citation type="submission" date="2022-06" db="EMBL/GenBank/DDBJ databases">
        <title>Isolation and Genomics of Futiania mangrovii gen. nov., sp. nov., a Rare and Metabolically-versatile member in the Class Alphaproteobacteria.</title>
        <authorList>
            <person name="Liu L."/>
            <person name="Huang W.-C."/>
            <person name="Pan J."/>
            <person name="Li J."/>
            <person name="Huang Y."/>
            <person name="Du H."/>
            <person name="Liu Y."/>
            <person name="Li M."/>
        </authorList>
    </citation>
    <scope>NUCLEOTIDE SEQUENCE</scope>
    <source>
        <strain evidence="3">FT118</strain>
    </source>
</reference>
<dbReference type="EMBL" id="JAMZFT010000001">
    <property type="protein sequence ID" value="MCP1334786.1"/>
    <property type="molecule type" value="Genomic_DNA"/>
</dbReference>
<dbReference type="InterPro" id="IPR003812">
    <property type="entry name" value="Fido"/>
</dbReference>
<dbReference type="PANTHER" id="PTHR13504">
    <property type="entry name" value="FIDO DOMAIN-CONTAINING PROTEIN DDB_G0283145"/>
    <property type="match status" value="1"/>
</dbReference>
<sequence length="1332" mass="140708">AQNNLNAADWTGTGLPDAVDITIPADDGRGFFAQGLTPREAADLLNYATETGLLRDGTAPQAVVDANNLQGLIQVTGNRAAAIGAAPSQPLLPGAPEPALLPPGPDALVGLDRVFNRELDPAQAQGLAARSAELGERWAGVAAEMDAILAAGPSDPRYAPLMAEREALAIEQTQFSGSLSPVEVTANSSRAVQNWTATNEMVAGWARDGVPFSAERIAEINESLGQGLSPWNDPRAADEANAEFGWFRGPGDRVTFRGTPYLDGAHVEQAAQETADWINGQLAAGGDPLIVAGQAQQRLNSIHPFFDGNGRTSASVANWVLATAGLPPATEPEGTRVALFPDAPELNPPAGAAEAMMADAVTRTVDRLEAIVRPADAGDAEALNQVQVPAGPPVVTTMAEAQRALEDRYGIVLVDNLRAGGPDFPRHSDAEMLEIVNAAMPVLDRIEMKAPGALRGLGLSNRHPDHTAVPENGLVVSGLASEHAGTVSVRTPAQYLSIHNGNERVARHVFESTILHEFTHAMVAKAPEHARDFRMNLQPVGQIRGPHSTNAGPDAVTREELIAQLYPGQDPQKSAIRFGRDYVQRIEPGEFAAMQDAGLPVPFTPNYAGTVNVYRKPAERAPDVLGDIVSRRAGFDNEGLPEFGVLYFNGWPTLPDPSTQLPYNAVAARGPAPENLQGLFEGFLAEAQRQPGPVQTRLAPERLTIVPDTDGGDGVTAASLASLSPAEREEHARELDAALRSAQNDLTANPVTPVVRNEQFLYDAMLAEREAGRPVAVLLADSNNFSGYNGVVGMEGGDAAIAATSAVMNRTAARLSDMYALDGIAFSGGRKAGDEMFLIATGGDGEMPETVPQDMVRVFHEEIAAYNIANRVPIPTGTSSAAIIRPDDYNAEKGGSPFELLRRLDGLDHLGVEYFNQGGPAGAVTRAETELPGEAGLILRETAERSFPWVKNGGVVERSDGTLQFIPGPVYEAEPGQAARQFRAGQGRVDDVNAAVDARTANVATQDGFARPQIAPNLVAGAGEPGTHPALPDTIYREIAGVPDLDTVNWSDPQASADAINALTSGIEMARSVETLEPVFRNLAADGIEVQSQPIGLDTLDTMLADAARTGGSVELDFFEPRGLKDINDRGVADLMVMGQRQEVQVSHGGGNVVIEQMVRANHQALSEVLGPDYVENGLATVFRDRGKRFATAFSADVTPEQIAQVRARRDEIYAGTPAEIVTANGSRHPMYIGEPDGGRHPFVFDLGYAGARVTPGTMTGPADAEAVRDLLVAPIAGQRVSVLDLGKLAADGEPEGAAAPYGAVPGNLPGVVFTLPRGTANGNGENQRARY</sequence>
<dbReference type="PANTHER" id="PTHR13504:SF38">
    <property type="entry name" value="FIDO DOMAIN-CONTAINING PROTEIN"/>
    <property type="match status" value="1"/>
</dbReference>
<evidence type="ECO:0000313" key="4">
    <source>
        <dbReference type="Proteomes" id="UP001055804"/>
    </source>
</evidence>
<evidence type="ECO:0000313" key="3">
    <source>
        <dbReference type="EMBL" id="MCP1334786.1"/>
    </source>
</evidence>
<proteinExistence type="predicted"/>
<gene>
    <name evidence="3" type="ORF">NJQ99_00005</name>
</gene>
<dbReference type="InterPro" id="IPR036597">
    <property type="entry name" value="Fido-like_dom_sf"/>
</dbReference>
<dbReference type="InterPro" id="IPR040198">
    <property type="entry name" value="Fido_containing"/>
</dbReference>
<feature type="non-terminal residue" evidence="3">
    <location>
        <position position="1"/>
    </location>
</feature>
<dbReference type="PROSITE" id="PS51459">
    <property type="entry name" value="FIDO"/>
    <property type="match status" value="1"/>
</dbReference>
<organism evidence="3 4">
    <name type="scientific">Futiania mangrovi</name>
    <dbReference type="NCBI Taxonomy" id="2959716"/>
    <lineage>
        <taxon>Bacteria</taxon>
        <taxon>Pseudomonadati</taxon>
        <taxon>Pseudomonadota</taxon>
        <taxon>Alphaproteobacteria</taxon>
        <taxon>Futianiales</taxon>
        <taxon>Futianiaceae</taxon>
        <taxon>Futiania</taxon>
    </lineage>
</organism>
<dbReference type="SUPFAM" id="SSF140931">
    <property type="entry name" value="Fic-like"/>
    <property type="match status" value="1"/>
</dbReference>
<name>A0A9J6PF99_9PROT</name>
<evidence type="ECO:0000256" key="1">
    <source>
        <dbReference type="PIRSR" id="PIRSR640198-1"/>
    </source>
</evidence>
<dbReference type="Gene3D" id="3.30.70.270">
    <property type="match status" value="1"/>
</dbReference>